<dbReference type="InterPro" id="IPR020845">
    <property type="entry name" value="AMP-binding_CS"/>
</dbReference>
<evidence type="ECO:0000256" key="4">
    <source>
        <dbReference type="ARBA" id="ARBA00023098"/>
    </source>
</evidence>
<dbReference type="Gene3D" id="3.40.50.12780">
    <property type="entry name" value="N-terminal domain of ligase-like"/>
    <property type="match status" value="1"/>
</dbReference>
<dbReference type="SUPFAM" id="SSF56801">
    <property type="entry name" value="Acetyl-CoA synthetase-like"/>
    <property type="match status" value="1"/>
</dbReference>
<evidence type="ECO:0000256" key="3">
    <source>
        <dbReference type="ARBA" id="ARBA00022832"/>
    </source>
</evidence>
<organism evidence="7 8">
    <name type="scientific">Nocardia fluminea</name>
    <dbReference type="NCBI Taxonomy" id="134984"/>
    <lineage>
        <taxon>Bacteria</taxon>
        <taxon>Bacillati</taxon>
        <taxon>Actinomycetota</taxon>
        <taxon>Actinomycetes</taxon>
        <taxon>Mycobacteriales</taxon>
        <taxon>Nocardiaceae</taxon>
        <taxon>Nocardia</taxon>
    </lineage>
</organism>
<keyword evidence="2" id="KW-0436">Ligase</keyword>
<comment type="caution">
    <text evidence="7">The sequence shown here is derived from an EMBL/GenBank/DDBJ whole genome shotgun (WGS) entry which is preliminary data.</text>
</comment>
<dbReference type="AlphaFoldDB" id="A0A2N3VLA0"/>
<evidence type="ECO:0000313" key="7">
    <source>
        <dbReference type="EMBL" id="PKV82379.1"/>
    </source>
</evidence>
<dbReference type="PANTHER" id="PTHR43272:SF32">
    <property type="entry name" value="AMP-DEPENDENT SYNTHETASE_LIGASE DOMAIN-CONTAINING PROTEIN"/>
    <property type="match status" value="1"/>
</dbReference>
<reference evidence="7 8" key="1">
    <citation type="submission" date="2017-12" db="EMBL/GenBank/DDBJ databases">
        <title>Sequencing the genomes of 1000 Actinobacteria strains.</title>
        <authorList>
            <person name="Klenk H.-P."/>
        </authorList>
    </citation>
    <scope>NUCLEOTIDE SEQUENCE [LARGE SCALE GENOMIC DNA]</scope>
    <source>
        <strain evidence="7 8">DSM 44489</strain>
    </source>
</reference>
<sequence>MTDIGFAHASGVTVHTVPAAFQQTAALRPDQIALRTVGGTQEITWAEYATRVRALAAGLAKLGVGHGDAVGIMLTNRPEFNLIDTAALHLGAIPFSVYNTSSTEQIAHVFANAGNKVVITEQAFLDTIRASGAAIEHTVIVDGTAEGTVTLAELESDPAPDFDFDAAWQAVGPGDLATLIYTSGTTGPSKGVELTQSNVIAQVVGLVSGPLPVGFDDRAVSYLPAAHVADRISAHAMSLLTGIQITTVTDPREIAAALPDARPTVFFGVPRVWQKIKAGIENKLAVEPSPVKKALANWAIGVGVAQARAKLAGESSLVLGVQHKIADTLVLSKLREALGFAELKVAASGAAPVPPETLEYFLGLGFAVSEVWGMSETAGVGTYTEIDKPRPGSVGRVMDGVELRLDADGEVLIRGPIITPGYRNMPDKTAEAIDEEGWLHTGDIGTLDADGYLRIVDRKKELIISEAGKNIAPSNIENAMKAASSMIGQAVAIGEARAYITALIMLDPDVAALRAKDFGATDATHAELARRKEIVDEVREAVLAGNRKLSRVEQIKRFVIVENLWEPGGDELTPKMSLKRTPISNKYAETIEQLYAATPPDHVVNVK</sequence>
<dbReference type="EMBL" id="PJMW01000002">
    <property type="protein sequence ID" value="PKV82379.1"/>
    <property type="molecule type" value="Genomic_DNA"/>
</dbReference>
<dbReference type="RefSeq" id="WP_101467950.1">
    <property type="nucleotide sequence ID" value="NZ_PJMW01000002.1"/>
</dbReference>
<evidence type="ECO:0000256" key="1">
    <source>
        <dbReference type="ARBA" id="ARBA00006432"/>
    </source>
</evidence>
<keyword evidence="3" id="KW-0276">Fatty acid metabolism</keyword>
<dbReference type="InterPro" id="IPR042099">
    <property type="entry name" value="ANL_N_sf"/>
</dbReference>
<accession>A0A2N3VLA0</accession>
<proteinExistence type="inferred from homology"/>
<evidence type="ECO:0000259" key="6">
    <source>
        <dbReference type="Pfam" id="PF00501"/>
    </source>
</evidence>
<dbReference type="GO" id="GO:0016020">
    <property type="term" value="C:membrane"/>
    <property type="evidence" value="ECO:0007669"/>
    <property type="project" value="TreeGrafter"/>
</dbReference>
<dbReference type="Pfam" id="PF00501">
    <property type="entry name" value="AMP-binding"/>
    <property type="match status" value="1"/>
</dbReference>
<gene>
    <name evidence="7" type="ORF">ATK86_6866</name>
</gene>
<evidence type="ECO:0000313" key="8">
    <source>
        <dbReference type="Proteomes" id="UP000233766"/>
    </source>
</evidence>
<protein>
    <recommendedName>
        <fullName evidence="5">Acyl-CoA synthetase</fullName>
    </recommendedName>
</protein>
<dbReference type="PROSITE" id="PS00455">
    <property type="entry name" value="AMP_BINDING"/>
    <property type="match status" value="1"/>
</dbReference>
<feature type="domain" description="AMP-dependent synthetase/ligase" evidence="6">
    <location>
        <begin position="21"/>
        <end position="422"/>
    </location>
</feature>
<dbReference type="OrthoDB" id="9803968at2"/>
<dbReference type="InterPro" id="IPR000873">
    <property type="entry name" value="AMP-dep_synth/lig_dom"/>
</dbReference>
<dbReference type="PANTHER" id="PTHR43272">
    <property type="entry name" value="LONG-CHAIN-FATTY-ACID--COA LIGASE"/>
    <property type="match status" value="1"/>
</dbReference>
<keyword evidence="4" id="KW-0443">Lipid metabolism</keyword>
<dbReference type="GO" id="GO:0004467">
    <property type="term" value="F:long-chain fatty acid-CoA ligase activity"/>
    <property type="evidence" value="ECO:0007669"/>
    <property type="project" value="TreeGrafter"/>
</dbReference>
<dbReference type="Proteomes" id="UP000233766">
    <property type="component" value="Unassembled WGS sequence"/>
</dbReference>
<evidence type="ECO:0000256" key="2">
    <source>
        <dbReference type="ARBA" id="ARBA00022598"/>
    </source>
</evidence>
<evidence type="ECO:0000256" key="5">
    <source>
        <dbReference type="ARBA" id="ARBA00032875"/>
    </source>
</evidence>
<name>A0A2N3VLA0_9NOCA</name>
<dbReference type="Pfam" id="PF23562">
    <property type="entry name" value="AMP-binding_C_3"/>
    <property type="match status" value="1"/>
</dbReference>
<dbReference type="CDD" id="cd05907">
    <property type="entry name" value="VL_LC_FACS_like"/>
    <property type="match status" value="1"/>
</dbReference>
<comment type="similarity">
    <text evidence="1">Belongs to the ATP-dependent AMP-binding enzyme family.</text>
</comment>
<keyword evidence="8" id="KW-1185">Reference proteome</keyword>